<evidence type="ECO:0000256" key="1">
    <source>
        <dbReference type="SAM" id="SignalP"/>
    </source>
</evidence>
<gene>
    <name evidence="2" type="ORF">JKL49_02105</name>
</gene>
<feature type="chain" id="PRO_5037087528" evidence="1">
    <location>
        <begin position="21"/>
        <end position="54"/>
    </location>
</feature>
<organism evidence="2">
    <name type="scientific">Phenylobacterium glaciei</name>
    <dbReference type="NCBI Taxonomy" id="2803784"/>
    <lineage>
        <taxon>Bacteria</taxon>
        <taxon>Pseudomonadati</taxon>
        <taxon>Pseudomonadota</taxon>
        <taxon>Alphaproteobacteria</taxon>
        <taxon>Caulobacterales</taxon>
        <taxon>Caulobacteraceae</taxon>
        <taxon>Phenylobacterium</taxon>
    </lineage>
</organism>
<dbReference type="EMBL" id="CP068570">
    <property type="protein sequence ID" value="QQZ50452.1"/>
    <property type="molecule type" value="Genomic_DNA"/>
</dbReference>
<protein>
    <submittedName>
        <fullName evidence="2">Uncharacterized protein</fullName>
    </submittedName>
</protein>
<evidence type="ECO:0000313" key="2">
    <source>
        <dbReference type="EMBL" id="QQZ50452.1"/>
    </source>
</evidence>
<dbReference type="AlphaFoldDB" id="A0A974P3U1"/>
<keyword evidence="1" id="KW-0732">Signal</keyword>
<sequence>MALKAFFAAATFAAVLVGMALPSGHKPDQAGEPQIATMSLGRVRPNPVVIPAVA</sequence>
<accession>A0A974P3U1</accession>
<proteinExistence type="predicted"/>
<reference evidence="2" key="1">
    <citation type="submission" date="2021-01" db="EMBL/GenBank/DDBJ databases">
        <title>Genome sequence of Phenylobacterium sp. 20VBR1 isolated from a valley glaceir, Ny-Alesund, Svalbard.</title>
        <authorList>
            <person name="Thomas F.A."/>
            <person name="Krishnan K.P."/>
            <person name="Sinha R.K."/>
        </authorList>
    </citation>
    <scope>NUCLEOTIDE SEQUENCE</scope>
    <source>
        <strain evidence="2">20VBR1</strain>
    </source>
</reference>
<feature type="signal peptide" evidence="1">
    <location>
        <begin position="1"/>
        <end position="20"/>
    </location>
</feature>
<name>A0A974P3U1_9CAUL</name>